<reference evidence="1" key="1">
    <citation type="submission" date="2021-09" db="EMBL/GenBank/DDBJ databases">
        <authorList>
            <consortium name="AG Swart"/>
            <person name="Singh M."/>
            <person name="Singh A."/>
            <person name="Seah K."/>
            <person name="Emmerich C."/>
        </authorList>
    </citation>
    <scope>NUCLEOTIDE SEQUENCE</scope>
    <source>
        <strain evidence="1">ATCC30299</strain>
    </source>
</reference>
<protein>
    <submittedName>
        <fullName evidence="1">Uncharacterized protein</fullName>
    </submittedName>
</protein>
<dbReference type="EMBL" id="CAJZBQ010000036">
    <property type="protein sequence ID" value="CAG9324276.1"/>
    <property type="molecule type" value="Genomic_DNA"/>
</dbReference>
<gene>
    <name evidence="1" type="ORF">BSTOLATCC_MIC36071</name>
</gene>
<name>A0AAU9JF48_9CILI</name>
<dbReference type="AlphaFoldDB" id="A0AAU9JF48"/>
<sequence length="126" mass="14786">MAKYRCSEDSYDAIYICSCTKMQCIKHFYSHIKDFPDHSIERIKIPVNNESRKILIKFVIAMKQMPTLYFKEFNKECIKNPESYKNFLFTYNDSFDALYACVCKNTSAQSIIFLINKNFLIAAESA</sequence>
<dbReference type="Proteomes" id="UP001162131">
    <property type="component" value="Unassembled WGS sequence"/>
</dbReference>
<organism evidence="1 2">
    <name type="scientific">Blepharisma stoltei</name>
    <dbReference type="NCBI Taxonomy" id="1481888"/>
    <lineage>
        <taxon>Eukaryota</taxon>
        <taxon>Sar</taxon>
        <taxon>Alveolata</taxon>
        <taxon>Ciliophora</taxon>
        <taxon>Postciliodesmatophora</taxon>
        <taxon>Heterotrichea</taxon>
        <taxon>Heterotrichida</taxon>
        <taxon>Blepharismidae</taxon>
        <taxon>Blepharisma</taxon>
    </lineage>
</organism>
<proteinExistence type="predicted"/>
<evidence type="ECO:0000313" key="2">
    <source>
        <dbReference type="Proteomes" id="UP001162131"/>
    </source>
</evidence>
<evidence type="ECO:0000313" key="1">
    <source>
        <dbReference type="EMBL" id="CAG9324276.1"/>
    </source>
</evidence>
<comment type="caution">
    <text evidence="1">The sequence shown here is derived from an EMBL/GenBank/DDBJ whole genome shotgun (WGS) entry which is preliminary data.</text>
</comment>
<keyword evidence="2" id="KW-1185">Reference proteome</keyword>
<accession>A0AAU9JF48</accession>